<dbReference type="PANTHER" id="PTHR30383:SF24">
    <property type="entry name" value="THIOESTERASE 1_PROTEASE 1_LYSOPHOSPHOLIPASE L1"/>
    <property type="match status" value="1"/>
</dbReference>
<dbReference type="STRING" id="665467.SAMN02982931_03275"/>
<dbReference type="InterPro" id="IPR013830">
    <property type="entry name" value="SGNH_hydro"/>
</dbReference>
<evidence type="ECO:0000313" key="2">
    <source>
        <dbReference type="EMBL" id="SDB43536.1"/>
    </source>
</evidence>
<dbReference type="InterPro" id="IPR051532">
    <property type="entry name" value="Ester_Hydrolysis_Enzymes"/>
</dbReference>
<keyword evidence="3" id="KW-1185">Reference proteome</keyword>
<dbReference type="PANTHER" id="PTHR30383">
    <property type="entry name" value="THIOESTERASE 1/PROTEASE 1/LYSOPHOSPHOLIPASE L1"/>
    <property type="match status" value="1"/>
</dbReference>
<proteinExistence type="predicted"/>
<name>A0A1G6DEH1_9HYPH</name>
<gene>
    <name evidence="2" type="ORF">SAMN02982931_03275</name>
</gene>
<accession>A0A1G6DEH1</accession>
<dbReference type="EMBL" id="FMXQ01000007">
    <property type="protein sequence ID" value="SDB43536.1"/>
    <property type="molecule type" value="Genomic_DNA"/>
</dbReference>
<dbReference type="AlphaFoldDB" id="A0A1G6DEH1"/>
<dbReference type="InterPro" id="IPR036514">
    <property type="entry name" value="SGNH_hydro_sf"/>
</dbReference>
<dbReference type="Proteomes" id="UP000199071">
    <property type="component" value="Unassembled WGS sequence"/>
</dbReference>
<protein>
    <submittedName>
        <fullName evidence="2">Acyl-CoA thioesterase-1</fullName>
    </submittedName>
</protein>
<dbReference type="Gene3D" id="3.40.50.1110">
    <property type="entry name" value="SGNH hydrolase"/>
    <property type="match status" value="1"/>
</dbReference>
<dbReference type="RefSeq" id="WP_139167866.1">
    <property type="nucleotide sequence ID" value="NZ_FMXQ01000007.1"/>
</dbReference>
<organism evidence="2 3">
    <name type="scientific">Bauldia litoralis</name>
    <dbReference type="NCBI Taxonomy" id="665467"/>
    <lineage>
        <taxon>Bacteria</taxon>
        <taxon>Pseudomonadati</taxon>
        <taxon>Pseudomonadota</taxon>
        <taxon>Alphaproteobacteria</taxon>
        <taxon>Hyphomicrobiales</taxon>
        <taxon>Kaistiaceae</taxon>
        <taxon>Bauldia</taxon>
    </lineage>
</organism>
<evidence type="ECO:0000259" key="1">
    <source>
        <dbReference type="Pfam" id="PF13472"/>
    </source>
</evidence>
<dbReference type="OrthoDB" id="8227335at2"/>
<sequence length="217" mass="23642">MRFLKISLSDLARARLAGAMVACLACWLAVAVGPAMAKTISIVALGDSNTYGYGIKRPGTYPSQLEVLLQARGYDVDIVNRGVSGDTTFDALGRLEKAVPEGTDALILFLGRNDWRRNTPPSAISHNLEIIIGQMRQRGIPVLLVGFKPHDFSDVAEKYGVLYYPDFFDGTMVLNRKLRKYRLGGGDIAGHLNADGYAVVANRMLPSVEQLIAQVSD</sequence>
<dbReference type="GO" id="GO:0004622">
    <property type="term" value="F:phosphatidylcholine lysophospholipase activity"/>
    <property type="evidence" value="ECO:0007669"/>
    <property type="project" value="TreeGrafter"/>
</dbReference>
<reference evidence="2 3" key="1">
    <citation type="submission" date="2016-10" db="EMBL/GenBank/DDBJ databases">
        <authorList>
            <person name="de Groot N.N."/>
        </authorList>
    </citation>
    <scope>NUCLEOTIDE SEQUENCE [LARGE SCALE GENOMIC DNA]</scope>
    <source>
        <strain evidence="2 3">ATCC 35022</strain>
    </source>
</reference>
<dbReference type="SUPFAM" id="SSF52266">
    <property type="entry name" value="SGNH hydrolase"/>
    <property type="match status" value="1"/>
</dbReference>
<dbReference type="Pfam" id="PF13472">
    <property type="entry name" value="Lipase_GDSL_2"/>
    <property type="match status" value="1"/>
</dbReference>
<feature type="domain" description="SGNH hydrolase-type esterase" evidence="1">
    <location>
        <begin position="44"/>
        <end position="198"/>
    </location>
</feature>
<evidence type="ECO:0000313" key="3">
    <source>
        <dbReference type="Proteomes" id="UP000199071"/>
    </source>
</evidence>